<evidence type="ECO:0000256" key="6">
    <source>
        <dbReference type="ARBA" id="ARBA00022833"/>
    </source>
</evidence>
<dbReference type="EMBL" id="SRMA01019487">
    <property type="protein sequence ID" value="TRZ02935.1"/>
    <property type="molecule type" value="Genomic_DNA"/>
</dbReference>
<accession>A0A553RL97</accession>
<dbReference type="GO" id="GO:0016787">
    <property type="term" value="F:hydrolase activity"/>
    <property type="evidence" value="ECO:0007669"/>
    <property type="project" value="UniProtKB-KW"/>
</dbReference>
<dbReference type="InterPro" id="IPR038371">
    <property type="entry name" value="Cu_polyphenol_OxRdtase_sf"/>
</dbReference>
<sequence length="75" mass="8214">WKGTLMGIAMATVKAMVTEFGSKPADVVCVIGPSVGPCCFTLEQDSAREFWAIHPDCVRNPESPEPHVDIRRATR</sequence>
<evidence type="ECO:0000256" key="1">
    <source>
        <dbReference type="ARBA" id="ARBA00000553"/>
    </source>
</evidence>
<keyword evidence="3" id="KW-0808">Transferase</keyword>
<comment type="catalytic activity">
    <reaction evidence="7">
        <text>adenosine + H2O + H(+) = inosine + NH4(+)</text>
        <dbReference type="Rhea" id="RHEA:24408"/>
        <dbReference type="ChEBI" id="CHEBI:15377"/>
        <dbReference type="ChEBI" id="CHEBI:15378"/>
        <dbReference type="ChEBI" id="CHEBI:16335"/>
        <dbReference type="ChEBI" id="CHEBI:17596"/>
        <dbReference type="ChEBI" id="CHEBI:28938"/>
        <dbReference type="EC" id="3.5.4.4"/>
    </reaction>
    <physiologicalReaction direction="left-to-right" evidence="7">
        <dbReference type="Rhea" id="RHEA:24409"/>
    </physiologicalReaction>
</comment>
<comment type="catalytic activity">
    <reaction evidence="8">
        <text>adenosine + phosphate = alpha-D-ribose 1-phosphate + adenine</text>
        <dbReference type="Rhea" id="RHEA:27642"/>
        <dbReference type="ChEBI" id="CHEBI:16335"/>
        <dbReference type="ChEBI" id="CHEBI:16708"/>
        <dbReference type="ChEBI" id="CHEBI:43474"/>
        <dbReference type="ChEBI" id="CHEBI:57720"/>
        <dbReference type="EC" id="2.4.2.1"/>
    </reaction>
    <physiologicalReaction direction="left-to-right" evidence="8">
        <dbReference type="Rhea" id="RHEA:27643"/>
    </physiologicalReaction>
</comment>
<dbReference type="InterPro" id="IPR011324">
    <property type="entry name" value="Cytotoxic_necrot_fac-like_cat"/>
</dbReference>
<keyword evidence="11" id="KW-1185">Reference proteome</keyword>
<name>A0A553RL97_9TELE</name>
<dbReference type="OrthoDB" id="10055554at2759"/>
<evidence type="ECO:0000256" key="3">
    <source>
        <dbReference type="ARBA" id="ARBA00022679"/>
    </source>
</evidence>
<reference evidence="10 11" key="1">
    <citation type="journal article" date="2019" name="Sci. Data">
        <title>Hybrid genome assembly and annotation of Danionella translucida.</title>
        <authorList>
            <person name="Kadobianskyi M."/>
            <person name="Schulze L."/>
            <person name="Schuelke M."/>
            <person name="Judkewitz B."/>
        </authorList>
    </citation>
    <scope>NUCLEOTIDE SEQUENCE [LARGE SCALE GENOMIC DNA]</scope>
    <source>
        <strain evidence="10 11">Bolton</strain>
    </source>
</reference>
<dbReference type="GO" id="GO:0017061">
    <property type="term" value="F:S-methyl-5-thioadenosine phosphorylase activity"/>
    <property type="evidence" value="ECO:0007669"/>
    <property type="project" value="UniProtKB-EC"/>
</dbReference>
<evidence type="ECO:0000313" key="10">
    <source>
        <dbReference type="EMBL" id="TRZ02935.1"/>
    </source>
</evidence>
<dbReference type="PANTHER" id="PTHR30616:SF2">
    <property type="entry name" value="PURINE NUCLEOSIDE PHOSPHORYLASE LACC1"/>
    <property type="match status" value="1"/>
</dbReference>
<dbReference type="SUPFAM" id="SSF64438">
    <property type="entry name" value="CNF1/YfiH-like putative cysteine hydrolases"/>
    <property type="match status" value="1"/>
</dbReference>
<proteinExistence type="inferred from homology"/>
<evidence type="ECO:0000256" key="8">
    <source>
        <dbReference type="ARBA" id="ARBA00048968"/>
    </source>
</evidence>
<dbReference type="InterPro" id="IPR003730">
    <property type="entry name" value="Cu_polyphenol_OxRdtase"/>
</dbReference>
<keyword evidence="5" id="KW-0378">Hydrolase</keyword>
<protein>
    <submittedName>
        <fullName evidence="10">Uncharacterized protein</fullName>
    </submittedName>
</protein>
<evidence type="ECO:0000256" key="9">
    <source>
        <dbReference type="ARBA" id="ARBA00049893"/>
    </source>
</evidence>
<dbReference type="PANTHER" id="PTHR30616">
    <property type="entry name" value="UNCHARACTERIZED PROTEIN YFIH"/>
    <property type="match status" value="1"/>
</dbReference>
<comment type="similarity">
    <text evidence="2">Belongs to the purine nucleoside phosphorylase YfiH/LACC1 family.</text>
</comment>
<feature type="non-terminal residue" evidence="10">
    <location>
        <position position="1"/>
    </location>
</feature>
<dbReference type="Gene3D" id="3.60.140.10">
    <property type="entry name" value="CNF1/YfiH-like putative cysteine hydrolases"/>
    <property type="match status" value="1"/>
</dbReference>
<dbReference type="Pfam" id="PF02578">
    <property type="entry name" value="Cu-oxidase_4"/>
    <property type="match status" value="1"/>
</dbReference>
<evidence type="ECO:0000256" key="7">
    <source>
        <dbReference type="ARBA" id="ARBA00047989"/>
    </source>
</evidence>
<keyword evidence="4" id="KW-0479">Metal-binding</keyword>
<keyword evidence="6" id="KW-0862">Zinc</keyword>
<evidence type="ECO:0000256" key="5">
    <source>
        <dbReference type="ARBA" id="ARBA00022801"/>
    </source>
</evidence>
<comment type="caution">
    <text evidence="10">The sequence shown here is derived from an EMBL/GenBank/DDBJ whole genome shotgun (WGS) entry which is preliminary data.</text>
</comment>
<comment type="catalytic activity">
    <reaction evidence="9">
        <text>S-methyl-5'-thioadenosine + phosphate = 5-(methylsulfanyl)-alpha-D-ribose 1-phosphate + adenine</text>
        <dbReference type="Rhea" id="RHEA:11852"/>
        <dbReference type="ChEBI" id="CHEBI:16708"/>
        <dbReference type="ChEBI" id="CHEBI:17509"/>
        <dbReference type="ChEBI" id="CHEBI:43474"/>
        <dbReference type="ChEBI" id="CHEBI:58533"/>
        <dbReference type="EC" id="2.4.2.28"/>
    </reaction>
    <physiologicalReaction direction="left-to-right" evidence="9">
        <dbReference type="Rhea" id="RHEA:11853"/>
    </physiologicalReaction>
</comment>
<dbReference type="Proteomes" id="UP000316079">
    <property type="component" value="Unassembled WGS sequence"/>
</dbReference>
<gene>
    <name evidence="10" type="ORF">DNTS_030330</name>
</gene>
<dbReference type="AlphaFoldDB" id="A0A553RL97"/>
<comment type="catalytic activity">
    <reaction evidence="1">
        <text>inosine + phosphate = alpha-D-ribose 1-phosphate + hypoxanthine</text>
        <dbReference type="Rhea" id="RHEA:27646"/>
        <dbReference type="ChEBI" id="CHEBI:17368"/>
        <dbReference type="ChEBI" id="CHEBI:17596"/>
        <dbReference type="ChEBI" id="CHEBI:43474"/>
        <dbReference type="ChEBI" id="CHEBI:57720"/>
        <dbReference type="EC" id="2.4.2.1"/>
    </reaction>
    <physiologicalReaction direction="left-to-right" evidence="1">
        <dbReference type="Rhea" id="RHEA:27647"/>
    </physiologicalReaction>
</comment>
<organism evidence="10 11">
    <name type="scientific">Danionella cerebrum</name>
    <dbReference type="NCBI Taxonomy" id="2873325"/>
    <lineage>
        <taxon>Eukaryota</taxon>
        <taxon>Metazoa</taxon>
        <taxon>Chordata</taxon>
        <taxon>Craniata</taxon>
        <taxon>Vertebrata</taxon>
        <taxon>Euteleostomi</taxon>
        <taxon>Actinopterygii</taxon>
        <taxon>Neopterygii</taxon>
        <taxon>Teleostei</taxon>
        <taxon>Ostariophysi</taxon>
        <taxon>Cypriniformes</taxon>
        <taxon>Danionidae</taxon>
        <taxon>Danioninae</taxon>
        <taxon>Danionella</taxon>
    </lineage>
</organism>
<dbReference type="STRING" id="623744.A0A553RL97"/>
<evidence type="ECO:0000256" key="2">
    <source>
        <dbReference type="ARBA" id="ARBA00007353"/>
    </source>
</evidence>
<dbReference type="GO" id="GO:0005507">
    <property type="term" value="F:copper ion binding"/>
    <property type="evidence" value="ECO:0007669"/>
    <property type="project" value="TreeGrafter"/>
</dbReference>
<evidence type="ECO:0000313" key="11">
    <source>
        <dbReference type="Proteomes" id="UP000316079"/>
    </source>
</evidence>
<evidence type="ECO:0000256" key="4">
    <source>
        <dbReference type="ARBA" id="ARBA00022723"/>
    </source>
</evidence>